<keyword evidence="3" id="KW-1185">Reference proteome</keyword>
<protein>
    <submittedName>
        <fullName evidence="2">Uncharacterized protein</fullName>
    </submittedName>
</protein>
<dbReference type="Proteomes" id="UP000274922">
    <property type="component" value="Unassembled WGS sequence"/>
</dbReference>
<evidence type="ECO:0000256" key="1">
    <source>
        <dbReference type="SAM" id="MobiDB-lite"/>
    </source>
</evidence>
<dbReference type="AlphaFoldDB" id="A0A4P9X1Z6"/>
<evidence type="ECO:0000313" key="2">
    <source>
        <dbReference type="EMBL" id="RKO98270.1"/>
    </source>
</evidence>
<feature type="region of interest" description="Disordered" evidence="1">
    <location>
        <begin position="382"/>
        <end position="404"/>
    </location>
</feature>
<sequence length="582" mass="62065">MSAVSARRGAFAHAQGANDSAATIGAETSSLALPDAMTSDTLTMSIKGPTRRERNRNKPRFTKTIVCDVKQAMADYAAQQAAEAQRAQSTANSVTQSADTIVPPPSEAVLPSEEVSAPASIKTASAPASTLDSSAVEATIAGSVETLAETPAKHLTRRERNRNKPRFTKTMICDVKQAMVDYATQQAAEAKAAEEARTAKEAKEVSVVITETVATTDTTIANDNMLSTRLDTDVSEQVIEGASALVDVLVASKSSETVTTPSSETTLTESIPTLADNIANPLTRRERYRNKPRFTKTMICDVKQAMADYAAQHAAEADKSIEVDMPITDAVTSTPFTDALVWHASPIYVTPHHLEATTALKTRDSISVSCYGDNASSLDSPLAPASPCPCTSEENFPPESPHTPSLNAPDLIQSGAIDTFIQSTASVASNSLAESALAEPTAMSTTTKRSVSFIHPPNAREPILSLDTPIPKSVIHFATTPNDEAEALDKCPCAHSLAAEHVAPRDILTDEVIVIEPLYEGGLYTIIQGSTAASMTQEDYLKTAKSAQRQPSKLMKALRKAKRTLQKLGRMVCGRSRREHAA</sequence>
<organism evidence="2 3">
    <name type="scientific">Caulochytrium protostelioides</name>
    <dbReference type="NCBI Taxonomy" id="1555241"/>
    <lineage>
        <taxon>Eukaryota</taxon>
        <taxon>Fungi</taxon>
        <taxon>Fungi incertae sedis</taxon>
        <taxon>Chytridiomycota</taxon>
        <taxon>Chytridiomycota incertae sedis</taxon>
        <taxon>Chytridiomycetes</taxon>
        <taxon>Caulochytriales</taxon>
        <taxon>Caulochytriaceae</taxon>
        <taxon>Caulochytrium</taxon>
    </lineage>
</organism>
<reference evidence="3" key="1">
    <citation type="journal article" date="2018" name="Nat. Microbiol.">
        <title>Leveraging single-cell genomics to expand the fungal tree of life.</title>
        <authorList>
            <person name="Ahrendt S.R."/>
            <person name="Quandt C.A."/>
            <person name="Ciobanu D."/>
            <person name="Clum A."/>
            <person name="Salamov A."/>
            <person name="Andreopoulos B."/>
            <person name="Cheng J.F."/>
            <person name="Woyke T."/>
            <person name="Pelin A."/>
            <person name="Henrissat B."/>
            <person name="Reynolds N.K."/>
            <person name="Benny G.L."/>
            <person name="Smith M.E."/>
            <person name="James T.Y."/>
            <person name="Grigoriev I.V."/>
        </authorList>
    </citation>
    <scope>NUCLEOTIDE SEQUENCE [LARGE SCALE GENOMIC DNA]</scope>
    <source>
        <strain evidence="3">ATCC 52028</strain>
    </source>
</reference>
<accession>A0A4P9X1Z6</accession>
<name>A0A4P9X1Z6_9FUNG</name>
<evidence type="ECO:0000313" key="3">
    <source>
        <dbReference type="Proteomes" id="UP000274922"/>
    </source>
</evidence>
<proteinExistence type="predicted"/>
<dbReference type="EMBL" id="ML014531">
    <property type="protein sequence ID" value="RKO98270.1"/>
    <property type="molecule type" value="Genomic_DNA"/>
</dbReference>
<feature type="region of interest" description="Disordered" evidence="1">
    <location>
        <begin position="40"/>
        <end position="61"/>
    </location>
</feature>
<feature type="region of interest" description="Disordered" evidence="1">
    <location>
        <begin position="87"/>
        <end position="111"/>
    </location>
</feature>
<gene>
    <name evidence="2" type="ORF">CXG81DRAFT_21479</name>
</gene>